<comment type="similarity">
    <text evidence="2">Belongs to the cytidine and deoxycytidylate deaminase family.</text>
</comment>
<dbReference type="GO" id="GO:0006220">
    <property type="term" value="P:pyrimidine nucleotide metabolic process"/>
    <property type="evidence" value="ECO:0007669"/>
    <property type="project" value="InterPro"/>
</dbReference>
<dbReference type="InterPro" id="IPR016193">
    <property type="entry name" value="Cytidine_deaminase-like"/>
</dbReference>
<reference evidence="7" key="1">
    <citation type="submission" date="2020-03" db="EMBL/GenBank/DDBJ databases">
        <title>The deep terrestrial virosphere.</title>
        <authorList>
            <person name="Holmfeldt K."/>
            <person name="Nilsson E."/>
            <person name="Simone D."/>
            <person name="Lopez-Fernandez M."/>
            <person name="Wu X."/>
            <person name="de Brujin I."/>
            <person name="Lundin D."/>
            <person name="Andersson A."/>
            <person name="Bertilsson S."/>
            <person name="Dopson M."/>
        </authorList>
    </citation>
    <scope>NUCLEOTIDE SEQUENCE</scope>
    <source>
        <strain evidence="8">MM415B03796</strain>
        <strain evidence="7">TM448A04475</strain>
    </source>
</reference>
<dbReference type="PROSITE" id="PS00903">
    <property type="entry name" value="CYT_DCMP_DEAMINASES_1"/>
    <property type="match status" value="1"/>
</dbReference>
<evidence type="ECO:0000256" key="3">
    <source>
        <dbReference type="ARBA" id="ARBA00022723"/>
    </source>
</evidence>
<organism evidence="7">
    <name type="scientific">viral metagenome</name>
    <dbReference type="NCBI Taxonomy" id="1070528"/>
    <lineage>
        <taxon>unclassified sequences</taxon>
        <taxon>metagenomes</taxon>
        <taxon>organismal metagenomes</taxon>
    </lineage>
</organism>
<evidence type="ECO:0000313" key="7">
    <source>
        <dbReference type="EMBL" id="QJA54200.1"/>
    </source>
</evidence>
<feature type="domain" description="CMP/dCMP-type deaminase" evidence="6">
    <location>
        <begin position="12"/>
        <end position="145"/>
    </location>
</feature>
<keyword evidence="3" id="KW-0479">Metal-binding</keyword>
<dbReference type="PANTHER" id="PTHR11086:SF18">
    <property type="entry name" value="DEOXYCYTIDYLATE DEAMINASE"/>
    <property type="match status" value="1"/>
</dbReference>
<evidence type="ECO:0000256" key="1">
    <source>
        <dbReference type="ARBA" id="ARBA00001947"/>
    </source>
</evidence>
<proteinExistence type="inferred from homology"/>
<dbReference type="InterPro" id="IPR016192">
    <property type="entry name" value="APOBEC/CMP_deaminase_Zn-bd"/>
</dbReference>
<dbReference type="InterPro" id="IPR016473">
    <property type="entry name" value="dCMP_deaminase"/>
</dbReference>
<dbReference type="Gene3D" id="3.40.140.10">
    <property type="entry name" value="Cytidine Deaminase, domain 2"/>
    <property type="match status" value="1"/>
</dbReference>
<dbReference type="EMBL" id="MT143250">
    <property type="protein sequence ID" value="QJA94661.1"/>
    <property type="molecule type" value="Genomic_DNA"/>
</dbReference>
<dbReference type="GO" id="GO:0005737">
    <property type="term" value="C:cytoplasm"/>
    <property type="evidence" value="ECO:0007669"/>
    <property type="project" value="TreeGrafter"/>
</dbReference>
<dbReference type="InterPro" id="IPR002125">
    <property type="entry name" value="CMP_dCMP_dom"/>
</dbReference>
<dbReference type="InterPro" id="IPR015517">
    <property type="entry name" value="dCMP_deaminase-rel"/>
</dbReference>
<keyword evidence="5" id="KW-0862">Zinc</keyword>
<comment type="cofactor">
    <cofactor evidence="1">
        <name>Zn(2+)</name>
        <dbReference type="ChEBI" id="CHEBI:29105"/>
    </cofactor>
</comment>
<dbReference type="EMBL" id="MT144485">
    <property type="protein sequence ID" value="QJA54200.1"/>
    <property type="molecule type" value="Genomic_DNA"/>
</dbReference>
<evidence type="ECO:0000256" key="4">
    <source>
        <dbReference type="ARBA" id="ARBA00022801"/>
    </source>
</evidence>
<accession>A0A6H2A432</accession>
<keyword evidence="4" id="KW-0378">Hydrolase</keyword>
<evidence type="ECO:0000259" key="6">
    <source>
        <dbReference type="PROSITE" id="PS51747"/>
    </source>
</evidence>
<dbReference type="GO" id="GO:0004132">
    <property type="term" value="F:dCMP deaminase activity"/>
    <property type="evidence" value="ECO:0007669"/>
    <property type="project" value="InterPro"/>
</dbReference>
<protein>
    <submittedName>
        <fullName evidence="7">Putative CMP/dCMP deaminase zinc-binding</fullName>
    </submittedName>
</protein>
<gene>
    <name evidence="8" type="ORF">MM415B03796_0009</name>
    <name evidence="7" type="ORF">TM448A04475_0008</name>
</gene>
<dbReference type="GO" id="GO:0008270">
    <property type="term" value="F:zinc ion binding"/>
    <property type="evidence" value="ECO:0007669"/>
    <property type="project" value="InterPro"/>
</dbReference>
<dbReference type="Pfam" id="PF00383">
    <property type="entry name" value="dCMP_cyt_deam_1"/>
    <property type="match status" value="1"/>
</dbReference>
<sequence>MDLNELNNRRMDRQTYYLRIAEVVAERGTCPKAKVGAMLVDPDSNRIISMGYNGSAKGAPHCNELGCLEIDLGTGHGKSCIRTIHAELNALLHLDKRYGQMDLYSTHQPCFQCFKALVAAGVVNMFYLNPYQDRARDLLHGELPWITMHQVSLQEYTP</sequence>
<dbReference type="CDD" id="cd01286">
    <property type="entry name" value="deoxycytidylate_deaminase"/>
    <property type="match status" value="1"/>
</dbReference>
<dbReference type="AlphaFoldDB" id="A0A6H2A432"/>
<name>A0A6H2A432_9ZZZZ</name>
<evidence type="ECO:0000313" key="8">
    <source>
        <dbReference type="EMBL" id="QJA94661.1"/>
    </source>
</evidence>
<dbReference type="SUPFAM" id="SSF53927">
    <property type="entry name" value="Cytidine deaminase-like"/>
    <property type="match status" value="1"/>
</dbReference>
<dbReference type="PIRSF" id="PIRSF006019">
    <property type="entry name" value="dCMP_deaminase"/>
    <property type="match status" value="1"/>
</dbReference>
<dbReference type="InterPro" id="IPR035105">
    <property type="entry name" value="Deoxycytidylate_deaminase_dom"/>
</dbReference>
<dbReference type="PANTHER" id="PTHR11086">
    <property type="entry name" value="DEOXYCYTIDYLATE DEAMINASE-RELATED"/>
    <property type="match status" value="1"/>
</dbReference>
<evidence type="ECO:0000256" key="2">
    <source>
        <dbReference type="ARBA" id="ARBA00006576"/>
    </source>
</evidence>
<evidence type="ECO:0000256" key="5">
    <source>
        <dbReference type="ARBA" id="ARBA00022833"/>
    </source>
</evidence>
<dbReference type="PROSITE" id="PS51747">
    <property type="entry name" value="CYT_DCMP_DEAMINASES_2"/>
    <property type="match status" value="1"/>
</dbReference>